<organism evidence="2 3">
    <name type="scientific">Pythium oligandrum</name>
    <name type="common">Mycoparasitic fungus</name>
    <dbReference type="NCBI Taxonomy" id="41045"/>
    <lineage>
        <taxon>Eukaryota</taxon>
        <taxon>Sar</taxon>
        <taxon>Stramenopiles</taxon>
        <taxon>Oomycota</taxon>
        <taxon>Peronosporomycetes</taxon>
        <taxon>Pythiales</taxon>
        <taxon>Pythiaceae</taxon>
        <taxon>Pythium</taxon>
    </lineage>
</organism>
<dbReference type="SUPFAM" id="SSF54919">
    <property type="entry name" value="Nucleoside diphosphate kinase, NDK"/>
    <property type="match status" value="1"/>
</dbReference>
<protein>
    <submittedName>
        <fullName evidence="2">Uncharacterized protein</fullName>
    </submittedName>
</protein>
<sequence length="445" mass="49671">MASKGKAAPAAAPERPPTPTGPLQRAVLLVSVDFLASDDIIRSEITKRGFNITFQSLVYLSTEVARSFLTEIRDPRSSHYQQTQPTEDEPNPQTSPRVHEETTDDALHTHALSIAAGPALLLALERPHAVKELQELVGPYDSGLWATASTSLRARLSTQSGVSCTLHERTGHEELAFLRQYTQPPRAGGDNKPRRGSKSDAAVDVDQLLTFLFPPHVQHANSTGRLFVYGLYGPLNAQAQLCAGEKGLHVVTDREVDTMARRMEREDLLAVYHMCSLSQHEEEEVIAQIDNALKSFPRHSKRDIGTLLDKVPRQQTVSGEFLSFHDLQTAILHERMRRVVCMKTRIHPALATPIQNKYRQTLTRLEQITPKHAPPSMFLHDVGLTGAENATLVTRLLSSRAFQICHLDNANSPALTQNVRLLRDDRVHRPLNASRPPWEPNCQRK</sequence>
<dbReference type="EMBL" id="SPLM01000109">
    <property type="protein sequence ID" value="TMW59553.1"/>
    <property type="molecule type" value="Genomic_DNA"/>
</dbReference>
<accession>A0A8K1CAS7</accession>
<dbReference type="Gene3D" id="3.30.70.141">
    <property type="entry name" value="Nucleoside diphosphate kinase-like domain"/>
    <property type="match status" value="1"/>
</dbReference>
<feature type="compositionally biased region" description="Low complexity" evidence="1">
    <location>
        <begin position="1"/>
        <end position="13"/>
    </location>
</feature>
<comment type="caution">
    <text evidence="2">The sequence shown here is derived from an EMBL/GenBank/DDBJ whole genome shotgun (WGS) entry which is preliminary data.</text>
</comment>
<evidence type="ECO:0000313" key="2">
    <source>
        <dbReference type="EMBL" id="TMW59553.1"/>
    </source>
</evidence>
<keyword evidence="3" id="KW-1185">Reference proteome</keyword>
<evidence type="ECO:0000313" key="3">
    <source>
        <dbReference type="Proteomes" id="UP000794436"/>
    </source>
</evidence>
<feature type="region of interest" description="Disordered" evidence="1">
    <location>
        <begin position="75"/>
        <end position="104"/>
    </location>
</feature>
<name>A0A8K1CAS7_PYTOL</name>
<dbReference type="AlphaFoldDB" id="A0A8K1CAS7"/>
<feature type="compositionally biased region" description="Polar residues" evidence="1">
    <location>
        <begin position="78"/>
        <end position="96"/>
    </location>
</feature>
<dbReference type="OrthoDB" id="771136at2759"/>
<reference evidence="2" key="1">
    <citation type="submission" date="2019-03" db="EMBL/GenBank/DDBJ databases">
        <title>Long read genome sequence of the mycoparasitic Pythium oligandrum ATCC 38472 isolated from sugarbeet rhizosphere.</title>
        <authorList>
            <person name="Gaulin E."/>
        </authorList>
    </citation>
    <scope>NUCLEOTIDE SEQUENCE</scope>
    <source>
        <strain evidence="2">ATCC 38472_TT</strain>
    </source>
</reference>
<dbReference type="InterPro" id="IPR036850">
    <property type="entry name" value="NDK-like_dom_sf"/>
</dbReference>
<proteinExistence type="predicted"/>
<feature type="region of interest" description="Disordered" evidence="1">
    <location>
        <begin position="1"/>
        <end position="22"/>
    </location>
</feature>
<dbReference type="Proteomes" id="UP000794436">
    <property type="component" value="Unassembled WGS sequence"/>
</dbReference>
<gene>
    <name evidence="2" type="ORF">Poli38472_004622</name>
</gene>
<evidence type="ECO:0000256" key="1">
    <source>
        <dbReference type="SAM" id="MobiDB-lite"/>
    </source>
</evidence>